<dbReference type="CDD" id="cd07826">
    <property type="entry name" value="SRPBCC_CalC_Aha1-like_9"/>
    <property type="match status" value="1"/>
</dbReference>
<evidence type="ECO:0000313" key="3">
    <source>
        <dbReference type="EMBL" id="PRY01619.1"/>
    </source>
</evidence>
<organism evidence="3 4">
    <name type="scientific">Allonocardiopsis opalescens</name>
    <dbReference type="NCBI Taxonomy" id="1144618"/>
    <lineage>
        <taxon>Bacteria</taxon>
        <taxon>Bacillati</taxon>
        <taxon>Actinomycetota</taxon>
        <taxon>Actinomycetes</taxon>
        <taxon>Streptosporangiales</taxon>
        <taxon>Allonocardiopsis</taxon>
    </lineage>
</organism>
<gene>
    <name evidence="3" type="ORF">CLV72_101202</name>
</gene>
<evidence type="ECO:0000259" key="2">
    <source>
        <dbReference type="Pfam" id="PF08327"/>
    </source>
</evidence>
<keyword evidence="4" id="KW-1185">Reference proteome</keyword>
<comment type="caution">
    <text evidence="3">The sequence shown here is derived from an EMBL/GenBank/DDBJ whole genome shotgun (WGS) entry which is preliminary data.</text>
</comment>
<dbReference type="OrthoDB" id="5185819at2"/>
<name>A0A2T0QCH4_9ACTN</name>
<protein>
    <submittedName>
        <fullName evidence="3">Uncharacterized protein YndB with AHSA1/START domain</fullName>
    </submittedName>
</protein>
<dbReference type="EMBL" id="PVZC01000001">
    <property type="protein sequence ID" value="PRY01619.1"/>
    <property type="molecule type" value="Genomic_DNA"/>
</dbReference>
<sequence length="155" mass="17577">MAATEITIEPGRHDIVITRVFDAPKERVFRAFTDPELFKRWNGPSGYDTVLDRWEAESGGTWRYVSRGEQGEFGFRGVFHDVVPNERIVQTFEFEGMPGHVCLETATFEEVDGRTRYTGVSVFQSVEDRDGMAASGMESGVNDGFDKLDELLREQ</sequence>
<dbReference type="InterPro" id="IPR023393">
    <property type="entry name" value="START-like_dom_sf"/>
</dbReference>
<proteinExistence type="inferred from homology"/>
<dbReference type="RefSeq" id="WP_106237627.1">
    <property type="nucleotide sequence ID" value="NZ_PVZC01000001.1"/>
</dbReference>
<dbReference type="SUPFAM" id="SSF55961">
    <property type="entry name" value="Bet v1-like"/>
    <property type="match status" value="1"/>
</dbReference>
<dbReference type="InterPro" id="IPR013538">
    <property type="entry name" value="ASHA1/2-like_C"/>
</dbReference>
<dbReference type="Proteomes" id="UP000237846">
    <property type="component" value="Unassembled WGS sequence"/>
</dbReference>
<evidence type="ECO:0000256" key="1">
    <source>
        <dbReference type="ARBA" id="ARBA00006817"/>
    </source>
</evidence>
<reference evidence="3 4" key="1">
    <citation type="submission" date="2018-03" db="EMBL/GenBank/DDBJ databases">
        <title>Genomic Encyclopedia of Archaeal and Bacterial Type Strains, Phase II (KMG-II): from individual species to whole genera.</title>
        <authorList>
            <person name="Goeker M."/>
        </authorList>
    </citation>
    <scope>NUCLEOTIDE SEQUENCE [LARGE SCALE GENOMIC DNA]</scope>
    <source>
        <strain evidence="3 4">DSM 45601</strain>
    </source>
</reference>
<dbReference type="Gene3D" id="3.30.530.20">
    <property type="match status" value="1"/>
</dbReference>
<comment type="similarity">
    <text evidence="1">Belongs to the AHA1 family.</text>
</comment>
<dbReference type="AlphaFoldDB" id="A0A2T0QCH4"/>
<evidence type="ECO:0000313" key="4">
    <source>
        <dbReference type="Proteomes" id="UP000237846"/>
    </source>
</evidence>
<feature type="domain" description="Activator of Hsp90 ATPase homologue 1/2-like C-terminal" evidence="2">
    <location>
        <begin position="22"/>
        <end position="152"/>
    </location>
</feature>
<accession>A0A2T0QCH4</accession>
<dbReference type="Pfam" id="PF08327">
    <property type="entry name" value="AHSA1"/>
    <property type="match status" value="1"/>
</dbReference>